<dbReference type="AlphaFoldDB" id="A0A1Y1S3U1"/>
<feature type="domain" description="Aminoglycoside phosphotransferase" evidence="12">
    <location>
        <begin position="28"/>
        <end position="259"/>
    </location>
</feature>
<keyword evidence="4 11" id="KW-0808">Transferase</keyword>
<reference evidence="13 14" key="1">
    <citation type="submission" date="2017-03" db="EMBL/GenBank/DDBJ databases">
        <title>Draft Genome sequence of Marispirochaeta sp. strain JC444.</title>
        <authorList>
            <person name="Shivani Y."/>
            <person name="Subhash Y."/>
            <person name="Sasikala C."/>
            <person name="Ramana C."/>
        </authorList>
    </citation>
    <scope>NUCLEOTIDE SEQUENCE [LARGE SCALE GENOMIC DNA]</scope>
    <source>
        <strain evidence="13 14">JC444</strain>
    </source>
</reference>
<dbReference type="RefSeq" id="WP_083047359.1">
    <property type="nucleotide sequence ID" value="NZ_MWQY01000001.1"/>
</dbReference>
<dbReference type="NCBIfam" id="NF008738">
    <property type="entry name" value="PRK11768.1"/>
    <property type="match status" value="1"/>
</dbReference>
<keyword evidence="5 11" id="KW-0479">Metal-binding</keyword>
<evidence type="ECO:0000256" key="5">
    <source>
        <dbReference type="ARBA" id="ARBA00022723"/>
    </source>
</evidence>
<gene>
    <name evidence="11" type="primary">srkA</name>
    <name evidence="13" type="ORF">B4O97_00840</name>
</gene>
<comment type="function">
    <text evidence="11">A protein kinase that phosphorylates Ser and Thr residues. Probably acts to suppress the effects of stress linked to accumulation of reactive oxygen species. Probably involved in the extracytoplasmic stress response.</text>
</comment>
<keyword evidence="7 11" id="KW-0418">Kinase</keyword>
<keyword evidence="8 11" id="KW-0067">ATP-binding</keyword>
<dbReference type="GO" id="GO:0005524">
    <property type="term" value="F:ATP binding"/>
    <property type="evidence" value="ECO:0007669"/>
    <property type="project" value="UniProtKB-UniRule"/>
</dbReference>
<evidence type="ECO:0000256" key="7">
    <source>
        <dbReference type="ARBA" id="ARBA00022777"/>
    </source>
</evidence>
<dbReference type="EC" id="2.7.11.1" evidence="11"/>
<evidence type="ECO:0000256" key="3">
    <source>
        <dbReference type="ARBA" id="ARBA00022553"/>
    </source>
</evidence>
<dbReference type="GO" id="GO:0004674">
    <property type="term" value="F:protein serine/threonine kinase activity"/>
    <property type="evidence" value="ECO:0007669"/>
    <property type="project" value="UniProtKB-UniRule"/>
</dbReference>
<dbReference type="OrthoDB" id="5392197at2"/>
<comment type="caution">
    <text evidence="13">The sequence shown here is derived from an EMBL/GenBank/DDBJ whole genome shotgun (WGS) entry which is preliminary data.</text>
</comment>
<dbReference type="PANTHER" id="PTHR39573:SF1">
    <property type="entry name" value="STRESS RESPONSE KINASE A"/>
    <property type="match status" value="1"/>
</dbReference>
<feature type="site" description="ATP" evidence="11">
    <location>
        <position position="33"/>
    </location>
</feature>
<feature type="active site" evidence="11">
    <location>
        <position position="223"/>
    </location>
</feature>
<dbReference type="HAMAP" id="MF_01497">
    <property type="entry name" value="SrkA_kinase"/>
    <property type="match status" value="1"/>
</dbReference>
<dbReference type="Pfam" id="PF01636">
    <property type="entry name" value="APH"/>
    <property type="match status" value="1"/>
</dbReference>
<evidence type="ECO:0000256" key="9">
    <source>
        <dbReference type="ARBA" id="ARBA00022842"/>
    </source>
</evidence>
<accession>A0A1Y1S3U1</accession>
<feature type="binding site" evidence="11">
    <location>
        <position position="223"/>
    </location>
    <ligand>
        <name>Mg(2+)</name>
        <dbReference type="ChEBI" id="CHEBI:18420"/>
    </ligand>
</feature>
<evidence type="ECO:0000313" key="13">
    <source>
        <dbReference type="EMBL" id="ORC38335.1"/>
    </source>
</evidence>
<proteinExistence type="inferred from homology"/>
<dbReference type="InterPro" id="IPR002575">
    <property type="entry name" value="Aminoglycoside_PTrfase"/>
</dbReference>
<dbReference type="Gene3D" id="1.10.510.10">
    <property type="entry name" value="Transferase(Phosphotransferase) domain 1"/>
    <property type="match status" value="1"/>
</dbReference>
<feature type="binding site" evidence="11">
    <location>
        <position position="210"/>
    </location>
    <ligand>
        <name>Mg(2+)</name>
        <dbReference type="ChEBI" id="CHEBI:18420"/>
    </ligand>
</feature>
<protein>
    <recommendedName>
        <fullName evidence="11">Stress response kinase A</fullName>
        <ecNumber evidence="11">2.7.11.1</ecNumber>
    </recommendedName>
    <alternativeName>
        <fullName evidence="11">Serine/threonine-protein kinase SrkA</fullName>
    </alternativeName>
</protein>
<dbReference type="Gene3D" id="3.30.200.70">
    <property type="match status" value="1"/>
</dbReference>
<keyword evidence="14" id="KW-1185">Reference proteome</keyword>
<feature type="active site" description="Proton acceptor" evidence="11">
    <location>
        <position position="205"/>
    </location>
</feature>
<comment type="catalytic activity">
    <reaction evidence="11">
        <text>L-seryl-[protein] + ATP = O-phospho-L-seryl-[protein] + ADP + H(+)</text>
        <dbReference type="Rhea" id="RHEA:17989"/>
        <dbReference type="Rhea" id="RHEA-COMP:9863"/>
        <dbReference type="Rhea" id="RHEA-COMP:11604"/>
        <dbReference type="ChEBI" id="CHEBI:15378"/>
        <dbReference type="ChEBI" id="CHEBI:29999"/>
        <dbReference type="ChEBI" id="CHEBI:30616"/>
        <dbReference type="ChEBI" id="CHEBI:83421"/>
        <dbReference type="ChEBI" id="CHEBI:456216"/>
        <dbReference type="EC" id="2.7.11.1"/>
    </reaction>
</comment>
<evidence type="ECO:0000256" key="11">
    <source>
        <dbReference type="HAMAP-Rule" id="MF_01497"/>
    </source>
</evidence>
<evidence type="ECO:0000256" key="4">
    <source>
        <dbReference type="ARBA" id="ARBA00022679"/>
    </source>
</evidence>
<evidence type="ECO:0000256" key="2">
    <source>
        <dbReference type="ARBA" id="ARBA00022527"/>
    </source>
</evidence>
<evidence type="ECO:0000256" key="10">
    <source>
        <dbReference type="ARBA" id="ARBA00023016"/>
    </source>
</evidence>
<comment type="catalytic activity">
    <reaction evidence="11">
        <text>L-threonyl-[protein] + ATP = O-phospho-L-threonyl-[protein] + ADP + H(+)</text>
        <dbReference type="Rhea" id="RHEA:46608"/>
        <dbReference type="Rhea" id="RHEA-COMP:11060"/>
        <dbReference type="Rhea" id="RHEA-COMP:11605"/>
        <dbReference type="ChEBI" id="CHEBI:15378"/>
        <dbReference type="ChEBI" id="CHEBI:30013"/>
        <dbReference type="ChEBI" id="CHEBI:30616"/>
        <dbReference type="ChEBI" id="CHEBI:61977"/>
        <dbReference type="ChEBI" id="CHEBI:456216"/>
        <dbReference type="EC" id="2.7.11.1"/>
    </reaction>
</comment>
<name>A0A1Y1S3U1_9SPIO</name>
<dbReference type="PANTHER" id="PTHR39573">
    <property type="entry name" value="STRESS RESPONSE KINASE A"/>
    <property type="match status" value="1"/>
</dbReference>
<dbReference type="GO" id="GO:0000287">
    <property type="term" value="F:magnesium ion binding"/>
    <property type="evidence" value="ECO:0007669"/>
    <property type="project" value="UniProtKB-UniRule"/>
</dbReference>
<comment type="subunit">
    <text evidence="11">Monomer.</text>
</comment>
<dbReference type="SUPFAM" id="SSF56112">
    <property type="entry name" value="Protein kinase-like (PK-like)"/>
    <property type="match status" value="1"/>
</dbReference>
<organism evidence="13 14">
    <name type="scientific">Marispirochaeta aestuarii</name>
    <dbReference type="NCBI Taxonomy" id="1963862"/>
    <lineage>
        <taxon>Bacteria</taxon>
        <taxon>Pseudomonadati</taxon>
        <taxon>Spirochaetota</taxon>
        <taxon>Spirochaetia</taxon>
        <taxon>Spirochaetales</taxon>
        <taxon>Spirochaetaceae</taxon>
        <taxon>Marispirochaeta</taxon>
    </lineage>
</organism>
<keyword evidence="6 11" id="KW-0547">Nucleotide-binding</keyword>
<dbReference type="EMBL" id="MWQY01000001">
    <property type="protein sequence ID" value="ORC38335.1"/>
    <property type="molecule type" value="Genomic_DNA"/>
</dbReference>
<sequence>MSGFDLLTPELVLQAVTQAWGFSLESSLSPFPSYINRVYGLRDDDGREYVTKFYRPGRWSYEAILEEHRFLEDCREAELPVVVPVPDEEGYTLQDVIAVDDEGNEEEYLFALFPKRGGRNFDAEGEEEWLRLGRLLGRLHQVAGEREAEHRLVLHPQETTMSHIRELSDLVHPDLRVEFEDFCLEAVERISPAFEGLDYHRIHGDCHRGNILDRPGEGLLLIDFDDMAVGPAVQDLWLLLPGRRDECSRELNLLVEGYEEFLSFPRRSLDLIEALRFMRILHYSAWCTRQRKDAGFFKHFPGWGSKAYWTKELEDLKDQVRLGLSAV</sequence>
<evidence type="ECO:0000256" key="8">
    <source>
        <dbReference type="ARBA" id="ARBA00022840"/>
    </source>
</evidence>
<keyword evidence="10 11" id="KW-0346">Stress response</keyword>
<dbReference type="GO" id="GO:0106310">
    <property type="term" value="F:protein serine kinase activity"/>
    <property type="evidence" value="ECO:0007669"/>
    <property type="project" value="RHEA"/>
</dbReference>
<comment type="subcellular location">
    <subcellularLocation>
        <location evidence="11">Cytoplasm</location>
    </subcellularLocation>
</comment>
<evidence type="ECO:0000256" key="6">
    <source>
        <dbReference type="ARBA" id="ARBA00022741"/>
    </source>
</evidence>
<dbReference type="Proteomes" id="UP000192343">
    <property type="component" value="Unassembled WGS sequence"/>
</dbReference>
<dbReference type="Gene3D" id="1.20.1270.170">
    <property type="match status" value="1"/>
</dbReference>
<keyword evidence="3 11" id="KW-0597">Phosphoprotein</keyword>
<comment type="cofactor">
    <cofactor evidence="11">
        <name>Mg(2+)</name>
        <dbReference type="ChEBI" id="CHEBI:18420"/>
    </cofactor>
</comment>
<dbReference type="STRING" id="1963862.B4O97_00840"/>
<comment type="similarity">
    <text evidence="11">Belongs to the SrkA/RdoA protein kinase family.</text>
</comment>
<keyword evidence="1 11" id="KW-0963">Cytoplasm</keyword>
<evidence type="ECO:0000313" key="14">
    <source>
        <dbReference type="Proteomes" id="UP000192343"/>
    </source>
</evidence>
<evidence type="ECO:0000256" key="1">
    <source>
        <dbReference type="ARBA" id="ARBA00022490"/>
    </source>
</evidence>
<dbReference type="InterPro" id="IPR011009">
    <property type="entry name" value="Kinase-like_dom_sf"/>
</dbReference>
<evidence type="ECO:0000259" key="12">
    <source>
        <dbReference type="Pfam" id="PF01636"/>
    </source>
</evidence>
<dbReference type="InterPro" id="IPR032882">
    <property type="entry name" value="SrkA/RdoA"/>
</dbReference>
<dbReference type="GO" id="GO:0005737">
    <property type="term" value="C:cytoplasm"/>
    <property type="evidence" value="ECO:0007669"/>
    <property type="project" value="UniProtKB-SubCell"/>
</dbReference>
<keyword evidence="2 11" id="KW-0723">Serine/threonine-protein kinase</keyword>
<keyword evidence="9 11" id="KW-0460">Magnesium</keyword>